<dbReference type="Pfam" id="PF13205">
    <property type="entry name" value="Big_5"/>
    <property type="match status" value="1"/>
</dbReference>
<protein>
    <recommendedName>
        <fullName evidence="4">SbsA Ig-like domain-containing protein</fullName>
    </recommendedName>
</protein>
<gene>
    <name evidence="5" type="ORF">ST44_13055</name>
</gene>
<evidence type="ECO:0000256" key="2">
    <source>
        <dbReference type="SAM" id="Coils"/>
    </source>
</evidence>
<accession>A0A0D0IQZ9</accession>
<feature type="compositionally biased region" description="Basic and acidic residues" evidence="3">
    <location>
        <begin position="648"/>
        <end position="665"/>
    </location>
</feature>
<organism evidence="5 6">
    <name type="scientific">Prevotella pectinovora</name>
    <dbReference type="NCBI Taxonomy" id="1602169"/>
    <lineage>
        <taxon>Bacteria</taxon>
        <taxon>Pseudomonadati</taxon>
        <taxon>Bacteroidota</taxon>
        <taxon>Bacteroidia</taxon>
        <taxon>Bacteroidales</taxon>
        <taxon>Prevotellaceae</taxon>
        <taxon>Prevotella</taxon>
    </lineage>
</organism>
<feature type="region of interest" description="Disordered" evidence="3">
    <location>
        <begin position="634"/>
        <end position="675"/>
    </location>
</feature>
<evidence type="ECO:0000313" key="6">
    <source>
        <dbReference type="Proteomes" id="UP000032046"/>
    </source>
</evidence>
<dbReference type="InterPro" id="IPR032812">
    <property type="entry name" value="SbsA_Ig"/>
</dbReference>
<sequence>MLHSFSLEKQGWLPACVVLLTITSLLSSCAKMGQPDGGWFDETPPRIIGCTPADKGVGVKAKKISILFDEFIQVDNPTEKVVVSPPQLETPEIKGAGKKIVVELKDSLKPNTTYTIDFSDAISDMNEGNPLGNYTYSFSTSDHIDTLEVAGNVVNAQNLEPVKGILVGLYAVGDEALTEGNLLKGYNAAADGKSLDPFLSQPLLRVSRTDSRGRFVVRGVAPGRYRVVALQDADGNYFFSQKSEMIAFSDDVIEPKFTGAVRQDTIWRDSLHIDSIRSVGYTRFIPDDLVLRAFTETQTDRFFLKVERKDPRLFTVFFSGGDANLPVVKGLNFNSDDAFIVEHSLLNDTVSYWLRDTALVNQDTLTLQLSYMATDTLGNLSLTTDTLDVLSKVSYEKRQKDRERKYEEWKKQQDKAKKRGKEYQEQMPIELLEPKYNVATYLDPDRNITVEMPTPLARIDTSMIHLYARHDTLWYRSKFIFRERKNVARSYELIGEWRPGVEYSLEIDSTAFVDIYGAPSPEYKQGFKVKPEDEYGTLLVNISAPDDTLPMVAQLLDANDKPVKAVAVSGGVAEFFYVNPGTYYLRMFTDTNGNGEWDTGSYADGRQAEATYYYPESIECKAKWDITLSWTPDSRDAAHQKPYAITKQKPEQDKTIKRRNAERAKKLGISYDGRQ</sequence>
<evidence type="ECO:0000256" key="1">
    <source>
        <dbReference type="ARBA" id="ARBA00022729"/>
    </source>
</evidence>
<evidence type="ECO:0000313" key="5">
    <source>
        <dbReference type="EMBL" id="KIP59700.1"/>
    </source>
</evidence>
<reference evidence="5 6" key="1">
    <citation type="submission" date="2015-01" db="EMBL/GenBank/DDBJ databases">
        <title>Comparative genomics of non-oral Prevotella species.</title>
        <authorList>
            <person name="Accetto T."/>
            <person name="Nograsek B."/>
            <person name="Avgustin G."/>
        </authorList>
    </citation>
    <scope>NUCLEOTIDE SEQUENCE [LARGE SCALE GENOMIC DNA]</scope>
    <source>
        <strain evidence="5 6">P5-119</strain>
    </source>
</reference>
<comment type="caution">
    <text evidence="5">The sequence shown here is derived from an EMBL/GenBank/DDBJ whole genome shotgun (WGS) entry which is preliminary data.</text>
</comment>
<evidence type="ECO:0000256" key="3">
    <source>
        <dbReference type="SAM" id="MobiDB-lite"/>
    </source>
</evidence>
<dbReference type="EMBL" id="JXQK01000091">
    <property type="protein sequence ID" value="KIP59700.1"/>
    <property type="molecule type" value="Genomic_DNA"/>
</dbReference>
<keyword evidence="1" id="KW-0732">Signal</keyword>
<dbReference type="AlphaFoldDB" id="A0A0D0IQZ9"/>
<dbReference type="STRING" id="1602171.ST44_13055"/>
<feature type="coiled-coil region" evidence="2">
    <location>
        <begin position="392"/>
        <end position="426"/>
    </location>
</feature>
<evidence type="ECO:0000259" key="4">
    <source>
        <dbReference type="Pfam" id="PF13205"/>
    </source>
</evidence>
<feature type="domain" description="SbsA Ig-like" evidence="4">
    <location>
        <begin position="41"/>
        <end position="140"/>
    </location>
</feature>
<proteinExistence type="predicted"/>
<name>A0A0D0IQZ9_9BACT</name>
<keyword evidence="2" id="KW-0175">Coiled coil</keyword>
<keyword evidence="6" id="KW-1185">Reference proteome</keyword>
<dbReference type="Proteomes" id="UP000032046">
    <property type="component" value="Unassembled WGS sequence"/>
</dbReference>